<feature type="region of interest" description="Disordered" evidence="1">
    <location>
        <begin position="471"/>
        <end position="493"/>
    </location>
</feature>
<protein>
    <submittedName>
        <fullName evidence="2">Uncharacterized protein</fullName>
    </submittedName>
</protein>
<sequence length="493" mass="55419">MSFAPSQFASNSTIQWSRGERPGGPVLLDFSLGWGKGLVFDWYKGICSTSVAKIQLRKEYEEPFRHEFILVHLQRGGLCRLDRRGDPNVPTHTLRSDGSEAYDTIQELVGSDELNSTSECLVELRPNGTIDLSFILSICFSIRSDPKTQRYTLQRFNCYFFSWTIASIVARHSVSWDTPSQLAESNLLNAALKQKAIEPIAKKITKMAMKSVSEVFMCSLQPRVRQVLRKHHSPTGFIPIKALNLILSTWMKRYMRPRIEPVMRNVIESAMMTTMESTVASLLDSRSSIMRTALSHTLWFDSVRDILKRTAHAALRDAIWALMMKTLKSTNKVDVPIQQHYEPVEFLGTLKLGAEIGTSPDSSARSQTRRWKVGGILDRILVTGATAITDNSYDTAICSAWGMSDELVGDAQTHEEWVAGWGKLWGSVLQHARNEGQVVIRDVMQTEPPDAGRDEIWKVIWEELGVGFELSGPTVRDSDPTPDPLDQYLAKPG</sequence>
<accession>A0A0B7F8P1</accession>
<name>A0A0B7F8P1_THACB</name>
<dbReference type="STRING" id="1108050.A0A0B7F8P1"/>
<dbReference type="Proteomes" id="UP000059188">
    <property type="component" value="Unassembled WGS sequence"/>
</dbReference>
<keyword evidence="3" id="KW-1185">Reference proteome</keyword>
<dbReference type="EMBL" id="LN679116">
    <property type="protein sequence ID" value="CEL54446.1"/>
    <property type="molecule type" value="Genomic_DNA"/>
</dbReference>
<evidence type="ECO:0000313" key="3">
    <source>
        <dbReference type="Proteomes" id="UP000059188"/>
    </source>
</evidence>
<dbReference type="OrthoDB" id="3269726at2759"/>
<evidence type="ECO:0000256" key="1">
    <source>
        <dbReference type="SAM" id="MobiDB-lite"/>
    </source>
</evidence>
<dbReference type="AlphaFoldDB" id="A0A0B7F8P1"/>
<evidence type="ECO:0000313" key="2">
    <source>
        <dbReference type="EMBL" id="CEL54446.1"/>
    </source>
</evidence>
<reference evidence="2 3" key="1">
    <citation type="submission" date="2014-11" db="EMBL/GenBank/DDBJ databases">
        <authorList>
            <person name="Wibberg Daniel"/>
        </authorList>
    </citation>
    <scope>NUCLEOTIDE SEQUENCE [LARGE SCALE GENOMIC DNA]</scope>
    <source>
        <strain evidence="2">Rhizoctonia solani AG1-IB 7/3/14</strain>
    </source>
</reference>
<organism evidence="2 3">
    <name type="scientific">Thanatephorus cucumeris (strain AG1-IB / isolate 7/3/14)</name>
    <name type="common">Lettuce bottom rot fungus</name>
    <name type="synonym">Rhizoctonia solani</name>
    <dbReference type="NCBI Taxonomy" id="1108050"/>
    <lineage>
        <taxon>Eukaryota</taxon>
        <taxon>Fungi</taxon>
        <taxon>Dikarya</taxon>
        <taxon>Basidiomycota</taxon>
        <taxon>Agaricomycotina</taxon>
        <taxon>Agaricomycetes</taxon>
        <taxon>Cantharellales</taxon>
        <taxon>Ceratobasidiaceae</taxon>
        <taxon>Rhizoctonia</taxon>
        <taxon>Rhizoctonia solani AG-1</taxon>
    </lineage>
</organism>
<gene>
    <name evidence="2" type="ORF">RSOLAG1IB_07049</name>
</gene>
<proteinExistence type="predicted"/>